<keyword evidence="3" id="KW-0808">Transferase</keyword>
<evidence type="ECO:0000313" key="3">
    <source>
        <dbReference type="EMBL" id="KXG73654.1"/>
    </source>
</evidence>
<keyword evidence="4" id="KW-1185">Reference proteome</keyword>
<dbReference type="Proteomes" id="UP000070456">
    <property type="component" value="Unassembled WGS sequence"/>
</dbReference>
<dbReference type="AlphaFoldDB" id="A0A140KZC9"/>
<dbReference type="EMBL" id="LOEE01000087">
    <property type="protein sequence ID" value="KXG73654.1"/>
    <property type="molecule type" value="Genomic_DNA"/>
</dbReference>
<keyword evidence="1" id="KW-1133">Transmembrane helix</keyword>
<organism evidence="3 4">
    <name type="scientific">Thermotalea metallivorans</name>
    <dbReference type="NCBI Taxonomy" id="520762"/>
    <lineage>
        <taxon>Bacteria</taxon>
        <taxon>Bacillati</taxon>
        <taxon>Bacillota</taxon>
        <taxon>Clostridia</taxon>
        <taxon>Peptostreptococcales</taxon>
        <taxon>Thermotaleaceae</taxon>
        <taxon>Thermotalea</taxon>
    </lineage>
</organism>
<dbReference type="InterPro" id="IPR036890">
    <property type="entry name" value="HATPase_C_sf"/>
</dbReference>
<feature type="domain" description="Sensor histidine kinase NatK-like C-terminal" evidence="2">
    <location>
        <begin position="182"/>
        <end position="287"/>
    </location>
</feature>
<dbReference type="EC" id="2.7.13.3" evidence="3"/>
<feature type="transmembrane region" description="Helical" evidence="1">
    <location>
        <begin position="12"/>
        <end position="32"/>
    </location>
</feature>
<evidence type="ECO:0000256" key="1">
    <source>
        <dbReference type="SAM" id="Phobius"/>
    </source>
</evidence>
<dbReference type="Pfam" id="PF14501">
    <property type="entry name" value="HATPase_c_5"/>
    <property type="match status" value="1"/>
</dbReference>
<keyword evidence="1" id="KW-0812">Transmembrane</keyword>
<proteinExistence type="predicted"/>
<gene>
    <name evidence="3" type="primary">dcuS_2</name>
    <name evidence="3" type="ORF">AN619_30220</name>
</gene>
<protein>
    <submittedName>
        <fullName evidence="3">Sensor histidine kinase DcuS</fullName>
        <ecNumber evidence="3">2.7.13.3</ecNumber>
    </submittedName>
</protein>
<dbReference type="STRING" id="520762.AN619_30220"/>
<dbReference type="PANTHER" id="PTHR40448">
    <property type="entry name" value="TWO-COMPONENT SENSOR HISTIDINE KINASE"/>
    <property type="match status" value="1"/>
</dbReference>
<dbReference type="Gene3D" id="3.30.565.10">
    <property type="entry name" value="Histidine kinase-like ATPase, C-terminal domain"/>
    <property type="match status" value="1"/>
</dbReference>
<keyword evidence="1" id="KW-0472">Membrane</keyword>
<dbReference type="GO" id="GO:0004673">
    <property type="term" value="F:protein histidine kinase activity"/>
    <property type="evidence" value="ECO:0007669"/>
    <property type="project" value="UniProtKB-EC"/>
</dbReference>
<keyword evidence="3" id="KW-0418">Kinase</keyword>
<dbReference type="PANTHER" id="PTHR40448:SF1">
    <property type="entry name" value="TWO-COMPONENT SENSOR HISTIDINE KINASE"/>
    <property type="match status" value="1"/>
</dbReference>
<sequence>MKKNIIKIHKNHKIAISCYTMQILFTTLLFVNNCFERFNFFQTKNSEYFECVIAIIIFVINIGSVFVIKCLCDARKEEEEMKLNLLKYQHIEEENRIYLRHRHDMKNHLLIIFKLIQEKEYDRLEEYLLLYQKNIANSIIHIETGMKELDILFYSKVNKARENDIQVEMKCSSRIHCSKQAVLDLISILSNILDNALDACKTVEADKEKSIKICMEENAIDYRFIVSNTFSDKMKVDKDKIFEVGFSTKGIKRGEGLYIVKKKVEKYEGNILVNINNHYFEIVIEIPKYALVGKYEKYRKVN</sequence>
<dbReference type="InterPro" id="IPR032834">
    <property type="entry name" value="NatK-like_C"/>
</dbReference>
<name>A0A140KZC9_9FIRM</name>
<evidence type="ECO:0000313" key="4">
    <source>
        <dbReference type="Proteomes" id="UP000070456"/>
    </source>
</evidence>
<accession>A0A140KZC9</accession>
<dbReference type="GO" id="GO:0042802">
    <property type="term" value="F:identical protein binding"/>
    <property type="evidence" value="ECO:0007669"/>
    <property type="project" value="TreeGrafter"/>
</dbReference>
<reference evidence="3 4" key="1">
    <citation type="submission" date="2015-12" db="EMBL/GenBank/DDBJ databases">
        <title>Draft genome sequence of the thermoanaerobe Thermotalea metallivorans, an isolate from the runoff channel of the Great Artesian Basin, Australia.</title>
        <authorList>
            <person name="Patel B.K."/>
        </authorList>
    </citation>
    <scope>NUCLEOTIDE SEQUENCE [LARGE SCALE GENOMIC DNA]</scope>
    <source>
        <strain evidence="3 4">B2-1</strain>
    </source>
</reference>
<comment type="caution">
    <text evidence="3">The sequence shown here is derived from an EMBL/GenBank/DDBJ whole genome shotgun (WGS) entry which is preliminary data.</text>
</comment>
<dbReference type="SUPFAM" id="SSF55874">
    <property type="entry name" value="ATPase domain of HSP90 chaperone/DNA topoisomerase II/histidine kinase"/>
    <property type="match status" value="1"/>
</dbReference>
<dbReference type="RefSeq" id="WP_068558094.1">
    <property type="nucleotide sequence ID" value="NZ_LOEE01000087.1"/>
</dbReference>
<dbReference type="OrthoDB" id="1634477at2"/>
<feature type="transmembrane region" description="Helical" evidence="1">
    <location>
        <begin position="52"/>
        <end position="72"/>
    </location>
</feature>
<evidence type="ECO:0000259" key="2">
    <source>
        <dbReference type="Pfam" id="PF14501"/>
    </source>
</evidence>